<comment type="subcellular location">
    <subcellularLocation>
        <location evidence="1">Cell membrane</location>
        <topology evidence="1">Multi-pass membrane protein</topology>
    </subcellularLocation>
</comment>
<dbReference type="Proteomes" id="UP000011885">
    <property type="component" value="Unassembled WGS sequence"/>
</dbReference>
<evidence type="ECO:0000256" key="3">
    <source>
        <dbReference type="ARBA" id="ARBA00022670"/>
    </source>
</evidence>
<comment type="caution">
    <text evidence="10">The sequence shown here is derived from an EMBL/GenBank/DDBJ whole genome shotgun (WGS) entry which is preliminary data.</text>
</comment>
<evidence type="ECO:0000256" key="2">
    <source>
        <dbReference type="ARBA" id="ARBA00022475"/>
    </source>
</evidence>
<evidence type="ECO:0000256" key="6">
    <source>
        <dbReference type="ARBA" id="ARBA00022989"/>
    </source>
</evidence>
<name>M5U656_9BACT</name>
<feature type="compositionally biased region" description="Basic residues" evidence="8">
    <location>
        <begin position="1"/>
        <end position="13"/>
    </location>
</feature>
<evidence type="ECO:0000256" key="9">
    <source>
        <dbReference type="SAM" id="Phobius"/>
    </source>
</evidence>
<keyword evidence="5" id="KW-0378">Hydrolase</keyword>
<keyword evidence="11" id="KW-1185">Reference proteome</keyword>
<feature type="transmembrane region" description="Helical" evidence="9">
    <location>
        <begin position="249"/>
        <end position="277"/>
    </location>
</feature>
<feature type="region of interest" description="Disordered" evidence="8">
    <location>
        <begin position="1"/>
        <end position="26"/>
    </location>
</feature>
<proteinExistence type="predicted"/>
<dbReference type="AlphaFoldDB" id="M5U656"/>
<feature type="transmembrane region" description="Helical" evidence="9">
    <location>
        <begin position="108"/>
        <end position="128"/>
    </location>
</feature>
<dbReference type="EMBL" id="ANOH01000117">
    <property type="protein sequence ID" value="EMI56935.1"/>
    <property type="molecule type" value="Genomic_DNA"/>
</dbReference>
<evidence type="ECO:0000256" key="8">
    <source>
        <dbReference type="SAM" id="MobiDB-lite"/>
    </source>
</evidence>
<organism evidence="10 11">
    <name type="scientific">Rhodopirellula sallentina SM41</name>
    <dbReference type="NCBI Taxonomy" id="1263870"/>
    <lineage>
        <taxon>Bacteria</taxon>
        <taxon>Pseudomonadati</taxon>
        <taxon>Planctomycetota</taxon>
        <taxon>Planctomycetia</taxon>
        <taxon>Pirellulales</taxon>
        <taxon>Pirellulaceae</taxon>
        <taxon>Rhodopirellula</taxon>
    </lineage>
</organism>
<gene>
    <name evidence="10" type="ORF">RSSM_01616</name>
</gene>
<evidence type="ECO:0000256" key="5">
    <source>
        <dbReference type="ARBA" id="ARBA00022801"/>
    </source>
</evidence>
<evidence type="ECO:0000256" key="4">
    <source>
        <dbReference type="ARBA" id="ARBA00022692"/>
    </source>
</evidence>
<evidence type="ECO:0000313" key="10">
    <source>
        <dbReference type="EMBL" id="EMI56935.1"/>
    </source>
</evidence>
<sequence length="328" mass="37337">MARTKTKTRKRRTAQPVMRSVDRRDSPAKTTENLVSMASLGNVAFWTIRLLPLIAVLFYAYWPTLVWMEDTWNRQPDYSHGYLVPLLAIMMLWHRAHKFPGVRSTPSYTGTLLIFTAIAMRFAGRMLYMDFLDGYSMLPLIAGIVWVLLGWEAMKWAMPAIVFLFFMIPLPYQAETLLSWKLQGIATGLSTTLLRVAGQPAVAEGHVIWISDQRLLVEQACSGLRIFIGVAALAYFWAVMADRKWIDRLVLLVAVVPLAVVVNALRIVSVGLLYQWFESDAMRSAIHDWTGYLMIPAAFGLLWAIKVYWQALYRPVEQLTAKDFVPTS</sequence>
<dbReference type="InterPro" id="IPR013426">
    <property type="entry name" value="EpsH-like"/>
</dbReference>
<feature type="transmembrane region" description="Helical" evidence="9">
    <location>
        <begin position="78"/>
        <end position="96"/>
    </location>
</feature>
<feature type="transmembrane region" description="Helical" evidence="9">
    <location>
        <begin position="156"/>
        <end position="174"/>
    </location>
</feature>
<dbReference type="GO" id="GO:0008233">
    <property type="term" value="F:peptidase activity"/>
    <property type="evidence" value="ECO:0007669"/>
    <property type="project" value="UniProtKB-KW"/>
</dbReference>
<feature type="transmembrane region" description="Helical" evidence="9">
    <location>
        <begin position="134"/>
        <end position="151"/>
    </location>
</feature>
<keyword evidence="3" id="KW-0645">Protease</keyword>
<dbReference type="InterPro" id="IPR026392">
    <property type="entry name" value="Exo/Archaeosortase_dom"/>
</dbReference>
<dbReference type="NCBIfam" id="TIGR02602">
    <property type="entry name" value="8TM_EpsH"/>
    <property type="match status" value="1"/>
</dbReference>
<dbReference type="GO" id="GO:0006508">
    <property type="term" value="P:proteolysis"/>
    <property type="evidence" value="ECO:0007669"/>
    <property type="project" value="UniProtKB-KW"/>
</dbReference>
<keyword evidence="6 9" id="KW-1133">Transmembrane helix</keyword>
<dbReference type="NCBIfam" id="TIGR04178">
    <property type="entry name" value="exo_archaeo"/>
    <property type="match status" value="1"/>
</dbReference>
<evidence type="ECO:0000313" key="11">
    <source>
        <dbReference type="Proteomes" id="UP000011885"/>
    </source>
</evidence>
<keyword evidence="2" id="KW-1003">Cell membrane</keyword>
<keyword evidence="7 9" id="KW-0472">Membrane</keyword>
<feature type="transmembrane region" description="Helical" evidence="9">
    <location>
        <begin position="43"/>
        <end position="62"/>
    </location>
</feature>
<evidence type="ECO:0000256" key="1">
    <source>
        <dbReference type="ARBA" id="ARBA00004651"/>
    </source>
</evidence>
<dbReference type="GO" id="GO:0005886">
    <property type="term" value="C:plasma membrane"/>
    <property type="evidence" value="ECO:0007669"/>
    <property type="project" value="UniProtKB-SubCell"/>
</dbReference>
<feature type="transmembrane region" description="Helical" evidence="9">
    <location>
        <begin position="216"/>
        <end position="237"/>
    </location>
</feature>
<reference evidence="10 11" key="1">
    <citation type="journal article" date="2013" name="Mar. Genomics">
        <title>Expression of sulfatases in Rhodopirellula baltica and the diversity of sulfatases in the genus Rhodopirellula.</title>
        <authorList>
            <person name="Wegner C.E."/>
            <person name="Richter-Heitmann T."/>
            <person name="Klindworth A."/>
            <person name="Klockow C."/>
            <person name="Richter M."/>
            <person name="Achstetter T."/>
            <person name="Glockner F.O."/>
            <person name="Harder J."/>
        </authorList>
    </citation>
    <scope>NUCLEOTIDE SEQUENCE [LARGE SCALE GENOMIC DNA]</scope>
    <source>
        <strain evidence="10 11">SM41</strain>
    </source>
</reference>
<dbReference type="PATRIC" id="fig|1263870.3.peg.1731"/>
<evidence type="ECO:0000256" key="7">
    <source>
        <dbReference type="ARBA" id="ARBA00023136"/>
    </source>
</evidence>
<protein>
    <submittedName>
        <fullName evidence="10">Eight transmembrane protein EpsH</fullName>
    </submittedName>
</protein>
<keyword evidence="4 9" id="KW-0812">Transmembrane</keyword>
<dbReference type="InterPro" id="IPR019127">
    <property type="entry name" value="Exosortase"/>
</dbReference>
<feature type="transmembrane region" description="Helical" evidence="9">
    <location>
        <begin position="289"/>
        <end position="309"/>
    </location>
</feature>
<accession>M5U656</accession>
<dbReference type="Pfam" id="PF09721">
    <property type="entry name" value="Exosortase_EpsH"/>
    <property type="match status" value="1"/>
</dbReference>